<dbReference type="RefSeq" id="WP_091164975.1">
    <property type="nucleotide sequence ID" value="NZ_CBCSFM010000001.1"/>
</dbReference>
<evidence type="ECO:0000313" key="2">
    <source>
        <dbReference type="EMBL" id="SEN62870.1"/>
    </source>
</evidence>
<reference evidence="3" key="1">
    <citation type="submission" date="2016-10" db="EMBL/GenBank/DDBJ databases">
        <authorList>
            <person name="Varghese N."/>
            <person name="Submissions S."/>
        </authorList>
    </citation>
    <scope>NUCLEOTIDE SEQUENCE [LARGE SCALE GENOMIC DNA]</scope>
    <source>
        <strain evidence="3">CGMCC 1.8704</strain>
    </source>
</reference>
<keyword evidence="3" id="KW-1185">Reference proteome</keyword>
<accession>A0A1H8I2A2</accession>
<dbReference type="AlphaFoldDB" id="A0A1H8I2A2"/>
<dbReference type="EMBL" id="FODN01000001">
    <property type="protein sequence ID" value="SEN62870.1"/>
    <property type="molecule type" value="Genomic_DNA"/>
</dbReference>
<dbReference type="OrthoDB" id="1430919at2"/>
<evidence type="ECO:0000256" key="1">
    <source>
        <dbReference type="SAM" id="SignalP"/>
    </source>
</evidence>
<gene>
    <name evidence="2" type="ORF">SAMN04487942_0417</name>
</gene>
<name>A0A1H8I2A2_9FLAO</name>
<organism evidence="2 3">
    <name type="scientific">Flavobacterium sinopsychrotolerans</name>
    <dbReference type="NCBI Taxonomy" id="604089"/>
    <lineage>
        <taxon>Bacteria</taxon>
        <taxon>Pseudomonadati</taxon>
        <taxon>Bacteroidota</taxon>
        <taxon>Flavobacteriia</taxon>
        <taxon>Flavobacteriales</taxon>
        <taxon>Flavobacteriaceae</taxon>
        <taxon>Flavobacterium</taxon>
    </lineage>
</organism>
<sequence>MKKTILLFFGFTFLFISSNASAQVGIGTTTPRGALDISSSTNGFVPPQVALTSVNVAAPIVNPQGGILASGTIVYNTAIAGSSPNNVTPGYYFWDGSVWIKFNTGNTAIDVDDDLRVPLDKGSASASLEYFSGSSGPQIWVFRNNAAVEAMSFTLQLPHNWKDGTTIYPHIHWIPRATATGNIKWNLDYTWANLNTGTFSAITTISGINTGPFTINQHLLADIGTGINGTGMTYSSVLICRIWRDSSATEDTYNADAAGLSMDFHISIKDLFVGN</sequence>
<dbReference type="Proteomes" id="UP000198657">
    <property type="component" value="Unassembled WGS sequence"/>
</dbReference>
<evidence type="ECO:0000313" key="3">
    <source>
        <dbReference type="Proteomes" id="UP000198657"/>
    </source>
</evidence>
<dbReference type="STRING" id="604089.SAMN04487942_0417"/>
<protein>
    <submittedName>
        <fullName evidence="2">Uncharacterized protein</fullName>
    </submittedName>
</protein>
<keyword evidence="1" id="KW-0732">Signal</keyword>
<feature type="chain" id="PRO_5011445955" evidence="1">
    <location>
        <begin position="23"/>
        <end position="275"/>
    </location>
</feature>
<feature type="signal peptide" evidence="1">
    <location>
        <begin position="1"/>
        <end position="22"/>
    </location>
</feature>
<proteinExistence type="predicted"/>